<evidence type="ECO:0000256" key="3">
    <source>
        <dbReference type="ARBA" id="ARBA00022723"/>
    </source>
</evidence>
<gene>
    <name evidence="12" type="ORF">DWY25_16500</name>
</gene>
<sequence length="411" mass="46305">MKTIKGTYNEAVVYTDQLDAKAEEQIVKMCCLPFLKDSRIRVMPDVHAGAGCTIGTTMTITDAVVPNFVGVDIGCGMEVAKIHEKEIDFPALDALIRKEIPSGFEIRKSEHPFNEELDLNELKCVRQIQLGRAKHSLGTLGGGNHFIEVDQDREGNLYFVIHSGSRMLGKEVAEYYQNEAFLANHQASPVNIQALIAQMKKEGRETEIQTVIQELKSKLHGEEAEKPFAYCEGPLLDDYLHDMEIIQRFAELNRKAMMDTLIEGLHLTMTESFTTIHNYIDLKHRILRKGSVSAQKGEKLIIPLNMKDGALICIGKGNPQWNYSAPHGAGRLLSRGQASRTLTLEEFQQVMEGIYSTSVSAATLDESPMAYKPKEEIIQNIAETVEIVKWIQPVYNFKAQEQKPVWRKKKE</sequence>
<dbReference type="PANTHER" id="PTHR43749">
    <property type="entry name" value="RNA-SPLICING LIGASE RTCB"/>
    <property type="match status" value="1"/>
</dbReference>
<keyword evidence="5" id="KW-0692">RNA repair</keyword>
<reference evidence="12 13" key="1">
    <citation type="submission" date="2018-08" db="EMBL/GenBank/DDBJ databases">
        <title>A genome reference for cultivated species of the human gut microbiota.</title>
        <authorList>
            <person name="Zou Y."/>
            <person name="Xue W."/>
            <person name="Luo G."/>
        </authorList>
    </citation>
    <scope>NUCLEOTIDE SEQUENCE [LARGE SCALE GENOMIC DNA]</scope>
    <source>
        <strain evidence="12 13">AF24-29</strain>
    </source>
</reference>
<dbReference type="GO" id="GO:0170057">
    <property type="term" value="F:RNA ligase (GTP) activity"/>
    <property type="evidence" value="ECO:0007669"/>
    <property type="project" value="UniProtKB-EC"/>
</dbReference>
<dbReference type="InterPro" id="IPR052915">
    <property type="entry name" value="RtcB-like"/>
</dbReference>
<protein>
    <recommendedName>
        <fullName evidence="1">3'-phosphate/5'-hydroxy nucleic acid ligase</fullName>
        <ecNumber evidence="1">6.5.1.8</ecNumber>
    </recommendedName>
</protein>
<comment type="caution">
    <text evidence="12">The sequence shown here is derived from an EMBL/GenBank/DDBJ whole genome shotgun (WGS) entry which is preliminary data.</text>
</comment>
<dbReference type="Pfam" id="PF01139">
    <property type="entry name" value="RtcB"/>
    <property type="match status" value="2"/>
</dbReference>
<dbReference type="AlphaFoldDB" id="A0A412FI57"/>
<dbReference type="Gene3D" id="3.90.1860.10">
    <property type="entry name" value="tRNA-splicing ligase RtcB"/>
    <property type="match status" value="1"/>
</dbReference>
<dbReference type="GeneID" id="83016997"/>
<evidence type="ECO:0000256" key="2">
    <source>
        <dbReference type="ARBA" id="ARBA00022598"/>
    </source>
</evidence>
<dbReference type="InterPro" id="IPR036025">
    <property type="entry name" value="RtcB-like_sf"/>
</dbReference>
<keyword evidence="4 10" id="KW-0547">Nucleotide-binding</keyword>
<dbReference type="GO" id="GO:0005525">
    <property type="term" value="F:GTP binding"/>
    <property type="evidence" value="ECO:0007669"/>
    <property type="project" value="UniProtKB-KW"/>
</dbReference>
<evidence type="ECO:0000313" key="13">
    <source>
        <dbReference type="Proteomes" id="UP000284178"/>
    </source>
</evidence>
<keyword evidence="6 10" id="KW-0342">GTP-binding</keyword>
<dbReference type="GO" id="GO:0030145">
    <property type="term" value="F:manganese ion binding"/>
    <property type="evidence" value="ECO:0007669"/>
    <property type="project" value="TreeGrafter"/>
</dbReference>
<dbReference type="GO" id="GO:0003909">
    <property type="term" value="F:DNA ligase activity"/>
    <property type="evidence" value="ECO:0007669"/>
    <property type="project" value="TreeGrafter"/>
</dbReference>
<organism evidence="12 13">
    <name type="scientific">Holdemania filiformis</name>
    <dbReference type="NCBI Taxonomy" id="61171"/>
    <lineage>
        <taxon>Bacteria</taxon>
        <taxon>Bacillati</taxon>
        <taxon>Bacillota</taxon>
        <taxon>Erysipelotrichia</taxon>
        <taxon>Erysipelotrichales</taxon>
        <taxon>Erysipelotrichaceae</taxon>
        <taxon>Holdemania</taxon>
    </lineage>
</organism>
<comment type="catalytic activity">
    <reaction evidence="8">
        <text>a 3'-end 3'-phospho-ribonucleotide-RNA + a 5'-end dephospho-ribonucleoside-RNA + GTP = a ribonucleotidyl-ribonucleotide-RNA + GMP + diphosphate</text>
        <dbReference type="Rhea" id="RHEA:68076"/>
        <dbReference type="Rhea" id="RHEA-COMP:10463"/>
        <dbReference type="Rhea" id="RHEA-COMP:13936"/>
        <dbReference type="Rhea" id="RHEA-COMP:17355"/>
        <dbReference type="ChEBI" id="CHEBI:33019"/>
        <dbReference type="ChEBI" id="CHEBI:37565"/>
        <dbReference type="ChEBI" id="CHEBI:58115"/>
        <dbReference type="ChEBI" id="CHEBI:83062"/>
        <dbReference type="ChEBI" id="CHEBI:138284"/>
        <dbReference type="ChEBI" id="CHEBI:173118"/>
        <dbReference type="EC" id="6.5.1.8"/>
    </reaction>
</comment>
<evidence type="ECO:0000256" key="9">
    <source>
        <dbReference type="PIRSR" id="PIRSR601233-1"/>
    </source>
</evidence>
<proteinExistence type="predicted"/>
<feature type="active site" description="GMP-histidine intermediate" evidence="9">
    <location>
        <position position="327"/>
    </location>
</feature>
<keyword evidence="3 11" id="KW-0479">Metal-binding</keyword>
<dbReference type="GO" id="GO:0006281">
    <property type="term" value="P:DNA repair"/>
    <property type="evidence" value="ECO:0007669"/>
    <property type="project" value="TreeGrafter"/>
</dbReference>
<dbReference type="SUPFAM" id="SSF103365">
    <property type="entry name" value="Hypothetical protein PH1602"/>
    <property type="match status" value="1"/>
</dbReference>
<accession>A0A412FI57</accession>
<dbReference type="GO" id="GO:0042245">
    <property type="term" value="P:RNA repair"/>
    <property type="evidence" value="ECO:0007669"/>
    <property type="project" value="UniProtKB-KW"/>
</dbReference>
<evidence type="ECO:0000256" key="5">
    <source>
        <dbReference type="ARBA" id="ARBA00022800"/>
    </source>
</evidence>
<evidence type="ECO:0000256" key="11">
    <source>
        <dbReference type="PIRSR" id="PIRSR601233-3"/>
    </source>
</evidence>
<evidence type="ECO:0000256" key="8">
    <source>
        <dbReference type="ARBA" id="ARBA00047746"/>
    </source>
</evidence>
<evidence type="ECO:0000256" key="4">
    <source>
        <dbReference type="ARBA" id="ARBA00022741"/>
    </source>
</evidence>
<dbReference type="InterPro" id="IPR001233">
    <property type="entry name" value="RtcB"/>
</dbReference>
<dbReference type="GO" id="GO:0006396">
    <property type="term" value="P:RNA processing"/>
    <property type="evidence" value="ECO:0007669"/>
    <property type="project" value="InterPro"/>
</dbReference>
<dbReference type="RefSeq" id="WP_117896159.1">
    <property type="nucleotide sequence ID" value="NZ_CABJCV010000030.1"/>
</dbReference>
<name>A0A412FI57_9FIRM</name>
<evidence type="ECO:0000256" key="7">
    <source>
        <dbReference type="ARBA" id="ARBA00023211"/>
    </source>
</evidence>
<feature type="binding site" evidence="11">
    <location>
        <position position="162"/>
    </location>
    <ligand>
        <name>Mn(2+)</name>
        <dbReference type="ChEBI" id="CHEBI:29035"/>
        <label>2</label>
    </ligand>
</feature>
<dbReference type="PANTHER" id="PTHR43749:SF2">
    <property type="entry name" value="RNA-SPLICING LIGASE RTCB"/>
    <property type="match status" value="1"/>
</dbReference>
<evidence type="ECO:0000256" key="1">
    <source>
        <dbReference type="ARBA" id="ARBA00012726"/>
    </source>
</evidence>
<feature type="binding site" evidence="11">
    <location>
        <position position="72"/>
    </location>
    <ligand>
        <name>Mn(2+)</name>
        <dbReference type="ChEBI" id="CHEBI:29035"/>
        <label>1</label>
    </ligand>
</feature>
<keyword evidence="7 11" id="KW-0464">Manganese</keyword>
<evidence type="ECO:0000256" key="6">
    <source>
        <dbReference type="ARBA" id="ARBA00023134"/>
    </source>
</evidence>
<evidence type="ECO:0000313" key="12">
    <source>
        <dbReference type="EMBL" id="RGR67822.1"/>
    </source>
</evidence>
<keyword evidence="13" id="KW-1185">Reference proteome</keyword>
<dbReference type="Proteomes" id="UP000284178">
    <property type="component" value="Unassembled WGS sequence"/>
</dbReference>
<feature type="binding site" evidence="10">
    <location>
        <begin position="327"/>
        <end position="330"/>
    </location>
    <ligand>
        <name>GMP</name>
        <dbReference type="ChEBI" id="CHEBI:58115"/>
    </ligand>
</feature>
<dbReference type="EC" id="6.5.1.8" evidence="1"/>
<keyword evidence="2 12" id="KW-0436">Ligase</keyword>
<feature type="binding site" evidence="10">
    <location>
        <begin position="303"/>
        <end position="306"/>
    </location>
    <ligand>
        <name>GMP</name>
        <dbReference type="ChEBI" id="CHEBI:58115"/>
    </ligand>
</feature>
<dbReference type="EMBL" id="QRUP01000030">
    <property type="protein sequence ID" value="RGR67822.1"/>
    <property type="molecule type" value="Genomic_DNA"/>
</dbReference>
<comment type="cofactor">
    <cofactor evidence="11">
        <name>Mn(2+)</name>
        <dbReference type="ChEBI" id="CHEBI:29035"/>
    </cofactor>
    <text evidence="11">Binds 2 manganese ions per subunit.</text>
</comment>
<feature type="binding site" evidence="11">
    <location>
        <position position="266"/>
    </location>
    <ligand>
        <name>Mn(2+)</name>
        <dbReference type="ChEBI" id="CHEBI:29035"/>
        <label>2</label>
    </ligand>
</feature>
<feature type="binding site" evidence="11">
    <location>
        <position position="145"/>
    </location>
    <ligand>
        <name>Mn(2+)</name>
        <dbReference type="ChEBI" id="CHEBI:29035"/>
        <label>1</label>
    </ligand>
</feature>
<evidence type="ECO:0000256" key="10">
    <source>
        <dbReference type="PIRSR" id="PIRSR601233-2"/>
    </source>
</evidence>
<feature type="binding site" evidence="10">
    <location>
        <begin position="144"/>
        <end position="148"/>
    </location>
    <ligand>
        <name>GMP</name>
        <dbReference type="ChEBI" id="CHEBI:58115"/>
    </ligand>
</feature>